<name>A0A0J9XIX4_GEOCN</name>
<evidence type="ECO:0000256" key="1">
    <source>
        <dbReference type="SAM" id="MobiDB-lite"/>
    </source>
</evidence>
<feature type="region of interest" description="Disordered" evidence="1">
    <location>
        <begin position="1"/>
        <end position="110"/>
    </location>
</feature>
<accession>A0A0J9XIX4</accession>
<feature type="region of interest" description="Disordered" evidence="1">
    <location>
        <begin position="144"/>
        <end position="165"/>
    </location>
</feature>
<feature type="compositionally biased region" description="Polar residues" evidence="1">
    <location>
        <begin position="47"/>
        <end position="66"/>
    </location>
</feature>
<comment type="caution">
    <text evidence="2">The sequence shown here is derived from an EMBL/GenBank/DDBJ whole genome shotgun (WGS) entry which is preliminary data.</text>
</comment>
<dbReference type="OrthoDB" id="2290221at2759"/>
<feature type="compositionally biased region" description="Low complexity" evidence="1">
    <location>
        <begin position="156"/>
        <end position="165"/>
    </location>
</feature>
<organism evidence="2 3">
    <name type="scientific">Geotrichum candidum</name>
    <name type="common">Oospora lactis</name>
    <name type="synonym">Dipodascus geotrichum</name>
    <dbReference type="NCBI Taxonomy" id="1173061"/>
    <lineage>
        <taxon>Eukaryota</taxon>
        <taxon>Fungi</taxon>
        <taxon>Dikarya</taxon>
        <taxon>Ascomycota</taxon>
        <taxon>Saccharomycotina</taxon>
        <taxon>Dipodascomycetes</taxon>
        <taxon>Dipodascales</taxon>
        <taxon>Dipodascaceae</taxon>
        <taxon>Geotrichum</taxon>
    </lineage>
</organism>
<protein>
    <submittedName>
        <fullName evidence="2">Uncharacterized protein</fullName>
    </submittedName>
</protein>
<dbReference type="Proteomes" id="UP000242525">
    <property type="component" value="Unassembled WGS sequence"/>
</dbReference>
<evidence type="ECO:0000313" key="2">
    <source>
        <dbReference type="EMBL" id="CDO57394.1"/>
    </source>
</evidence>
<keyword evidence="3" id="KW-1185">Reference proteome</keyword>
<dbReference type="GO" id="GO:0038203">
    <property type="term" value="P:TORC2 signaling"/>
    <property type="evidence" value="ECO:0007669"/>
    <property type="project" value="TreeGrafter"/>
</dbReference>
<dbReference type="STRING" id="1173061.A0A0J9XIX4"/>
<reference evidence="2" key="1">
    <citation type="submission" date="2014-03" db="EMBL/GenBank/DDBJ databases">
        <authorList>
            <person name="Casaregola S."/>
        </authorList>
    </citation>
    <scope>NUCLEOTIDE SEQUENCE [LARGE SCALE GENOMIC DNA]</scope>
    <source>
        <strain evidence="2">CLIB 918</strain>
    </source>
</reference>
<dbReference type="InterPro" id="IPR013745">
    <property type="entry name" value="Bit61/PRR5"/>
</dbReference>
<feature type="compositionally biased region" description="Polar residues" evidence="1">
    <location>
        <begin position="101"/>
        <end position="110"/>
    </location>
</feature>
<dbReference type="GO" id="GO:0031932">
    <property type="term" value="C:TORC2 complex"/>
    <property type="evidence" value="ECO:0007669"/>
    <property type="project" value="TreeGrafter"/>
</dbReference>
<gene>
    <name evidence="2" type="ORF">BN980_GECA21s00505g</name>
</gene>
<dbReference type="AlphaFoldDB" id="A0A0J9XIX4"/>
<dbReference type="PANTHER" id="PTHR32428:SF2">
    <property type="entry name" value="TARGET OF RAPAMYCIN COMPLEX 2 SUBUNIT BIT61-RELATED"/>
    <property type="match status" value="1"/>
</dbReference>
<feature type="compositionally biased region" description="Polar residues" evidence="1">
    <location>
        <begin position="81"/>
        <end position="91"/>
    </location>
</feature>
<proteinExistence type="predicted"/>
<dbReference type="Pfam" id="PF08539">
    <property type="entry name" value="HbrB"/>
    <property type="match status" value="1"/>
</dbReference>
<dbReference type="EMBL" id="CCBN010000021">
    <property type="protein sequence ID" value="CDO57394.1"/>
    <property type="molecule type" value="Genomic_DNA"/>
</dbReference>
<evidence type="ECO:0000313" key="3">
    <source>
        <dbReference type="Proteomes" id="UP000242525"/>
    </source>
</evidence>
<dbReference type="PANTHER" id="PTHR32428">
    <property type="entry name" value="TARGET OF RAPAMYCIN COMPLEX 2 SUBUNIT BIT61-RELATED"/>
    <property type="match status" value="1"/>
</dbReference>
<feature type="compositionally biased region" description="Polar residues" evidence="1">
    <location>
        <begin position="144"/>
        <end position="155"/>
    </location>
</feature>
<feature type="compositionally biased region" description="Polar residues" evidence="1">
    <location>
        <begin position="1"/>
        <end position="29"/>
    </location>
</feature>
<sequence>MISSISNKDSLATSVNNNRPRAFSHTRTNSSSSSSSSLLTSPIGPSAQFNNFYSPSPADTPTNSSIPMGASENKDRGTGQVPASGQFTQSEAAAVAALRGSSPQDTTTSKYMGNYNYSQDSLTVKDSASSIKTIPVNSVLHFSPSTNLSSKNSTHSGFKSAGPPSAAASAAAFASKPKESALSKAKMFARQATTLPHLNTSSARSGGSGRKVDLTIQAIPLPPGRPSLSELSPIGRSSKELDRIASNLGGTVMNPLSPMHSGSRDGQHKHHLSFRTRKDAHSNVVLSSSSSNSKLVSDQGSIYSFHPSSPGALLKALPALEAKPMPVLREDTAYVAEESWSYIQSWVMPIFKGEGLRVPVEKVNYVLTLHLESRIQQGATARDILTEFHDLTKQGMLKLDVPKLKMANSKFLQRLVDIWQFFFSQVLPYWEAVFLPLQLEFEGTGPVLGVKAAAAYWGTLLESSEDLDIRRMTLIAFRDWIMIPLAERIETILSQATLDLDSNITDTVVRLLQCTNVLASVRSDDENQLKIDHLVKAMKSTWLSRPRAAKDRRGFVTGRSDNK</sequence>